<keyword evidence="2" id="KW-1185">Reference proteome</keyword>
<dbReference type="Proteomes" id="UP000821845">
    <property type="component" value="Chromosome 3"/>
</dbReference>
<evidence type="ECO:0000313" key="1">
    <source>
        <dbReference type="EMBL" id="KAH6936295.1"/>
    </source>
</evidence>
<accession>A0ACB7SNN9</accession>
<name>A0ACB7SNN9_HYAAI</name>
<sequence>MLVKTLQSNGIKVNLTPGGDDIASFVMDGRVIPVYNDSGDIPHQKETPAGHAKSSAESSSDRFPVTIRGRQFIVPEDISRLSSLLPNFQYGELITALHKAGHTLEVDDKGMFYGMRVHGGRLVRFPIKFSVSVFANRKGRPFRVPTELEKLAQVLPSHRWNWSAVRKTLENAGIEMRGGDGGPPRSIGFQGRFFQIRNN</sequence>
<protein>
    <submittedName>
        <fullName evidence="1">Uncharacterized protein</fullName>
    </submittedName>
</protein>
<organism evidence="1 2">
    <name type="scientific">Hyalomma asiaticum</name>
    <name type="common">Tick</name>
    <dbReference type="NCBI Taxonomy" id="266040"/>
    <lineage>
        <taxon>Eukaryota</taxon>
        <taxon>Metazoa</taxon>
        <taxon>Ecdysozoa</taxon>
        <taxon>Arthropoda</taxon>
        <taxon>Chelicerata</taxon>
        <taxon>Arachnida</taxon>
        <taxon>Acari</taxon>
        <taxon>Parasitiformes</taxon>
        <taxon>Ixodida</taxon>
        <taxon>Ixodoidea</taxon>
        <taxon>Ixodidae</taxon>
        <taxon>Hyalomminae</taxon>
        <taxon>Hyalomma</taxon>
    </lineage>
</organism>
<evidence type="ECO:0000313" key="2">
    <source>
        <dbReference type="Proteomes" id="UP000821845"/>
    </source>
</evidence>
<reference evidence="1" key="1">
    <citation type="submission" date="2020-05" db="EMBL/GenBank/DDBJ databases">
        <title>Large-scale comparative analyses of tick genomes elucidate their genetic diversity and vector capacities.</title>
        <authorList>
            <person name="Jia N."/>
            <person name="Wang J."/>
            <person name="Shi W."/>
            <person name="Du L."/>
            <person name="Sun Y."/>
            <person name="Zhan W."/>
            <person name="Jiang J."/>
            <person name="Wang Q."/>
            <person name="Zhang B."/>
            <person name="Ji P."/>
            <person name="Sakyi L.B."/>
            <person name="Cui X."/>
            <person name="Yuan T."/>
            <person name="Jiang B."/>
            <person name="Yang W."/>
            <person name="Lam T.T.-Y."/>
            <person name="Chang Q."/>
            <person name="Ding S."/>
            <person name="Wang X."/>
            <person name="Zhu J."/>
            <person name="Ruan X."/>
            <person name="Zhao L."/>
            <person name="Wei J."/>
            <person name="Que T."/>
            <person name="Du C."/>
            <person name="Cheng J."/>
            <person name="Dai P."/>
            <person name="Han X."/>
            <person name="Huang E."/>
            <person name="Gao Y."/>
            <person name="Liu J."/>
            <person name="Shao H."/>
            <person name="Ye R."/>
            <person name="Li L."/>
            <person name="Wei W."/>
            <person name="Wang X."/>
            <person name="Wang C."/>
            <person name="Yang T."/>
            <person name="Huo Q."/>
            <person name="Li W."/>
            <person name="Guo W."/>
            <person name="Chen H."/>
            <person name="Zhou L."/>
            <person name="Ni X."/>
            <person name="Tian J."/>
            <person name="Zhou Y."/>
            <person name="Sheng Y."/>
            <person name="Liu T."/>
            <person name="Pan Y."/>
            <person name="Xia L."/>
            <person name="Li J."/>
            <person name="Zhao F."/>
            <person name="Cao W."/>
        </authorList>
    </citation>
    <scope>NUCLEOTIDE SEQUENCE</scope>
    <source>
        <strain evidence="1">Hyas-2018</strain>
    </source>
</reference>
<proteinExistence type="predicted"/>
<comment type="caution">
    <text evidence="1">The sequence shown here is derived from an EMBL/GenBank/DDBJ whole genome shotgun (WGS) entry which is preliminary data.</text>
</comment>
<dbReference type="EMBL" id="CM023483">
    <property type="protein sequence ID" value="KAH6936295.1"/>
    <property type="molecule type" value="Genomic_DNA"/>
</dbReference>
<gene>
    <name evidence="1" type="ORF">HPB50_015225</name>
</gene>